<proteinExistence type="predicted"/>
<dbReference type="InterPro" id="IPR001124">
    <property type="entry name" value="Lipid-bd_serum_glycop_C"/>
</dbReference>
<feature type="region of interest" description="Disordered" evidence="1">
    <location>
        <begin position="495"/>
        <end position="514"/>
    </location>
</feature>
<sequence length="696" mass="76197">MIFDKMDEGVNKMCTEKKEEAEEVEEEKEEREEEMISGKQGWEEEGTYQSWQHFLKGAVKDLAHDLGCTLGRENMMPSMEMHSVAGMLLFLACPCHAEQESNAVQGRAKGSGRVKMHLEPEQVVHALSSKPKGSQKNMMDIEHGACTAMLRTLSIFLSLLVPADTTRSPDCGGILTPSGLRYLAEVSKSHAESVLRRDLMAPPAPAPSPASPSRPGSLEMRSWLLCQCPAVAEPTLLSGHGFVRADLMNFWVFSGSVLVSQHLPFCSSRNQIISVKVDKFSLTLVPDTGMRLSIEVDLGLTPAPSATKEMRLSILADLHVDMNPEGNLELVTSDCKPTLEEVHSTEETDRSAPHFPSLWDSSNGKSSGSDVDKQINVEKICLEVSKLLLFPNERLMSLAAPFPITPSCQVQYLPLAAPMYSEQGIIISLQTTFQVAGTVIPLPVSPVPFSMPEPARSSPSHLILAFSEHFYTSLFSALEESGALNVSLLVSGTREEGRRGRDSPAPGKSWRNHKPSIEIRSSLTTATLAERITQMGSLFQEDLPVVLQAVTRSSPHVVLEEDKAIVKLFLTAQIGAGSALFQSFLSVNVDVTARLHLSVADTRMIISVAAIEDVELSLATSDVGPILAALLEELFLPTIREEVPAQINKVLRQGVFLPHIASFTYTDVNITIHKDYVLIPCNLQLEARIGEANTWE</sequence>
<evidence type="ECO:0000313" key="3">
    <source>
        <dbReference type="EMBL" id="OWK56625.1"/>
    </source>
</evidence>
<keyword evidence="4" id="KW-1185">Reference proteome</keyword>
<feature type="region of interest" description="Disordered" evidence="1">
    <location>
        <begin position="16"/>
        <end position="39"/>
    </location>
</feature>
<evidence type="ECO:0000313" key="4">
    <source>
        <dbReference type="Proteomes" id="UP000197619"/>
    </source>
</evidence>
<dbReference type="SUPFAM" id="SSF55394">
    <property type="entry name" value="Bactericidal permeability-increasing protein, BPI"/>
    <property type="match status" value="1"/>
</dbReference>
<accession>A0A218US74</accession>
<dbReference type="Pfam" id="PF02886">
    <property type="entry name" value="LBP_BPI_CETP_C"/>
    <property type="match status" value="1"/>
</dbReference>
<feature type="compositionally biased region" description="Polar residues" evidence="1">
    <location>
        <begin position="359"/>
        <end position="369"/>
    </location>
</feature>
<protein>
    <submittedName>
        <fullName evidence="3">Protein TENP</fullName>
    </submittedName>
</protein>
<feature type="region of interest" description="Disordered" evidence="1">
    <location>
        <begin position="344"/>
        <end position="370"/>
    </location>
</feature>
<comment type="caution">
    <text evidence="3">The sequence shown here is derived from an EMBL/GenBank/DDBJ whole genome shotgun (WGS) entry which is preliminary data.</text>
</comment>
<dbReference type="InterPro" id="IPR017943">
    <property type="entry name" value="Bactericidal_perm-incr_a/b_dom"/>
</dbReference>
<name>A0A218US74_9PASE</name>
<dbReference type="EMBL" id="MUZQ01000152">
    <property type="protein sequence ID" value="OWK56625.1"/>
    <property type="molecule type" value="Genomic_DNA"/>
</dbReference>
<evidence type="ECO:0000256" key="1">
    <source>
        <dbReference type="SAM" id="MobiDB-lite"/>
    </source>
</evidence>
<gene>
    <name evidence="3" type="primary">TENP</name>
    <name evidence="3" type="ORF">RLOC_00000122</name>
</gene>
<organism evidence="3 4">
    <name type="scientific">Lonchura striata</name>
    <name type="common">white-rumped munia</name>
    <dbReference type="NCBI Taxonomy" id="40157"/>
    <lineage>
        <taxon>Eukaryota</taxon>
        <taxon>Metazoa</taxon>
        <taxon>Chordata</taxon>
        <taxon>Craniata</taxon>
        <taxon>Vertebrata</taxon>
        <taxon>Euteleostomi</taxon>
        <taxon>Archelosauria</taxon>
        <taxon>Archosauria</taxon>
        <taxon>Dinosauria</taxon>
        <taxon>Saurischia</taxon>
        <taxon>Theropoda</taxon>
        <taxon>Coelurosauria</taxon>
        <taxon>Aves</taxon>
        <taxon>Neognathae</taxon>
        <taxon>Neoaves</taxon>
        <taxon>Telluraves</taxon>
        <taxon>Australaves</taxon>
        <taxon>Passeriformes</taxon>
        <taxon>Passeroidea</taxon>
        <taxon>Estrildidae</taxon>
        <taxon>Estrildinae</taxon>
        <taxon>Lonchura</taxon>
    </lineage>
</organism>
<dbReference type="InterPro" id="IPR051660">
    <property type="entry name" value="BPI_fold-BPI/LBP"/>
</dbReference>
<feature type="compositionally biased region" description="Acidic residues" evidence="1">
    <location>
        <begin position="21"/>
        <end position="35"/>
    </location>
</feature>
<dbReference type="GO" id="GO:0008289">
    <property type="term" value="F:lipid binding"/>
    <property type="evidence" value="ECO:0007669"/>
    <property type="project" value="InterPro"/>
</dbReference>
<dbReference type="SMART" id="SM00329">
    <property type="entry name" value="BPI2"/>
    <property type="match status" value="1"/>
</dbReference>
<evidence type="ECO:0000259" key="2">
    <source>
        <dbReference type="SMART" id="SM00329"/>
    </source>
</evidence>
<dbReference type="PANTHER" id="PTHR46019:SF4">
    <property type="entry name" value="BPI FOLD-CONTAINING FAMILY B MEMBER 4"/>
    <property type="match status" value="1"/>
</dbReference>
<dbReference type="AlphaFoldDB" id="A0A218US74"/>
<dbReference type="Proteomes" id="UP000197619">
    <property type="component" value="Unassembled WGS sequence"/>
</dbReference>
<feature type="domain" description="Lipid-binding serum glycoprotein C-terminal" evidence="2">
    <location>
        <begin position="456"/>
        <end position="681"/>
    </location>
</feature>
<dbReference type="PANTHER" id="PTHR46019">
    <property type="entry name" value="BPI FOLD-CONTAINING FAMILY B MEMBER 4-RELATED"/>
    <property type="match status" value="1"/>
</dbReference>
<dbReference type="Gene3D" id="3.15.20.10">
    <property type="entry name" value="Bactericidal permeability-increasing protein, domain 2"/>
    <property type="match status" value="1"/>
</dbReference>
<reference evidence="3 4" key="1">
    <citation type="submission" date="2017-05" db="EMBL/GenBank/DDBJ databases">
        <title>Genome of assembly of the Bengalese finch, Lonchura striata domestica.</title>
        <authorList>
            <person name="Colquitt B.M."/>
            <person name="Brainard M.S."/>
        </authorList>
    </citation>
    <scope>NUCLEOTIDE SEQUENCE [LARGE SCALE GENOMIC DNA]</scope>
    <source>
        <strain evidence="3">White83orange57</strain>
    </source>
</reference>